<dbReference type="PANTHER" id="PTHR31069:SF31">
    <property type="entry name" value="MONODICTYPHENONE CLUSTER TRANSCRIPTION FACTOR-RELATED"/>
    <property type="match status" value="1"/>
</dbReference>
<feature type="domain" description="Zn(2)-C6 fungal-type" evidence="7">
    <location>
        <begin position="37"/>
        <end position="67"/>
    </location>
</feature>
<evidence type="ECO:0000313" key="8">
    <source>
        <dbReference type="EMBL" id="KAK3897328.1"/>
    </source>
</evidence>
<dbReference type="GO" id="GO:0008270">
    <property type="term" value="F:zinc ion binding"/>
    <property type="evidence" value="ECO:0007669"/>
    <property type="project" value="InterPro"/>
</dbReference>
<feature type="region of interest" description="Disordered" evidence="6">
    <location>
        <begin position="108"/>
        <end position="139"/>
    </location>
</feature>
<feature type="region of interest" description="Disordered" evidence="6">
    <location>
        <begin position="1"/>
        <end position="35"/>
    </location>
</feature>
<feature type="compositionally biased region" description="Basic and acidic residues" evidence="6">
    <location>
        <begin position="76"/>
        <end position="86"/>
    </location>
</feature>
<dbReference type="GO" id="GO:0045122">
    <property type="term" value="P:aflatoxin biosynthetic process"/>
    <property type="evidence" value="ECO:0007669"/>
    <property type="project" value="InterPro"/>
</dbReference>
<feature type="region of interest" description="Disordered" evidence="6">
    <location>
        <begin position="524"/>
        <end position="560"/>
    </location>
</feature>
<keyword evidence="2" id="KW-0805">Transcription regulation</keyword>
<evidence type="ECO:0000256" key="4">
    <source>
        <dbReference type="ARBA" id="ARBA00023163"/>
    </source>
</evidence>
<dbReference type="InterPro" id="IPR036864">
    <property type="entry name" value="Zn2-C6_fun-type_DNA-bd_sf"/>
</dbReference>
<dbReference type="InterPro" id="IPR013700">
    <property type="entry name" value="AflR"/>
</dbReference>
<reference evidence="8" key="1">
    <citation type="journal article" date="2023" name="Mol. Phylogenet. Evol.">
        <title>Genome-scale phylogeny and comparative genomics of the fungal order Sordariales.</title>
        <authorList>
            <person name="Hensen N."/>
            <person name="Bonometti L."/>
            <person name="Westerberg I."/>
            <person name="Brannstrom I.O."/>
            <person name="Guillou S."/>
            <person name="Cros-Aarteil S."/>
            <person name="Calhoun S."/>
            <person name="Haridas S."/>
            <person name="Kuo A."/>
            <person name="Mondo S."/>
            <person name="Pangilinan J."/>
            <person name="Riley R."/>
            <person name="LaButti K."/>
            <person name="Andreopoulos B."/>
            <person name="Lipzen A."/>
            <person name="Chen C."/>
            <person name="Yan M."/>
            <person name="Daum C."/>
            <person name="Ng V."/>
            <person name="Clum A."/>
            <person name="Steindorff A."/>
            <person name="Ohm R.A."/>
            <person name="Martin F."/>
            <person name="Silar P."/>
            <person name="Natvig D.O."/>
            <person name="Lalanne C."/>
            <person name="Gautier V."/>
            <person name="Ament-Velasquez S.L."/>
            <person name="Kruys A."/>
            <person name="Hutchinson M.I."/>
            <person name="Powell A.J."/>
            <person name="Barry K."/>
            <person name="Miller A.N."/>
            <person name="Grigoriev I.V."/>
            <person name="Debuchy R."/>
            <person name="Gladieux P."/>
            <person name="Hiltunen Thoren M."/>
            <person name="Johannesson H."/>
        </authorList>
    </citation>
    <scope>NUCLEOTIDE SEQUENCE</scope>
    <source>
        <strain evidence="8">CBS 103.79</strain>
    </source>
</reference>
<proteinExistence type="predicted"/>
<evidence type="ECO:0000256" key="6">
    <source>
        <dbReference type="SAM" id="MobiDB-lite"/>
    </source>
</evidence>
<dbReference type="SMART" id="SM00066">
    <property type="entry name" value="GAL4"/>
    <property type="match status" value="1"/>
</dbReference>
<dbReference type="GO" id="GO:0005634">
    <property type="term" value="C:nucleus"/>
    <property type="evidence" value="ECO:0007669"/>
    <property type="project" value="InterPro"/>
</dbReference>
<dbReference type="PROSITE" id="PS00463">
    <property type="entry name" value="ZN2_CY6_FUNGAL_1"/>
    <property type="match status" value="1"/>
</dbReference>
<feature type="region of interest" description="Disordered" evidence="6">
    <location>
        <begin position="285"/>
        <end position="307"/>
    </location>
</feature>
<evidence type="ECO:0000256" key="1">
    <source>
        <dbReference type="ARBA" id="ARBA00022723"/>
    </source>
</evidence>
<reference evidence="8" key="2">
    <citation type="submission" date="2023-05" db="EMBL/GenBank/DDBJ databases">
        <authorList>
            <consortium name="Lawrence Berkeley National Laboratory"/>
            <person name="Steindorff A."/>
            <person name="Hensen N."/>
            <person name="Bonometti L."/>
            <person name="Westerberg I."/>
            <person name="Brannstrom I.O."/>
            <person name="Guillou S."/>
            <person name="Cros-Aarteil S."/>
            <person name="Calhoun S."/>
            <person name="Haridas S."/>
            <person name="Kuo A."/>
            <person name="Mondo S."/>
            <person name="Pangilinan J."/>
            <person name="Riley R."/>
            <person name="Labutti K."/>
            <person name="Andreopoulos B."/>
            <person name="Lipzen A."/>
            <person name="Chen C."/>
            <person name="Yanf M."/>
            <person name="Daum C."/>
            <person name="Ng V."/>
            <person name="Clum A."/>
            <person name="Ohm R."/>
            <person name="Martin F."/>
            <person name="Silar P."/>
            <person name="Natvig D."/>
            <person name="Lalanne C."/>
            <person name="Gautier V."/>
            <person name="Ament-Velasquez S.L."/>
            <person name="Kruys A."/>
            <person name="Hutchinson M.I."/>
            <person name="Powell A.J."/>
            <person name="Barry K."/>
            <person name="Miller A.N."/>
            <person name="Grigoriev I.V."/>
            <person name="Debuchy R."/>
            <person name="Gladieux P."/>
            <person name="Thoren M.H."/>
            <person name="Johannesson H."/>
        </authorList>
    </citation>
    <scope>NUCLEOTIDE SEQUENCE</scope>
    <source>
        <strain evidence="8">CBS 103.79</strain>
    </source>
</reference>
<dbReference type="EMBL" id="MU856196">
    <property type="protein sequence ID" value="KAK3897328.1"/>
    <property type="molecule type" value="Genomic_DNA"/>
</dbReference>
<dbReference type="Pfam" id="PF08493">
    <property type="entry name" value="AflR"/>
    <property type="match status" value="1"/>
</dbReference>
<feature type="compositionally biased region" description="Low complexity" evidence="6">
    <location>
        <begin position="353"/>
        <end position="362"/>
    </location>
</feature>
<keyword evidence="5" id="KW-0539">Nucleus</keyword>
<evidence type="ECO:0000256" key="5">
    <source>
        <dbReference type="ARBA" id="ARBA00023242"/>
    </source>
</evidence>
<evidence type="ECO:0000256" key="2">
    <source>
        <dbReference type="ARBA" id="ARBA00023015"/>
    </source>
</evidence>
<name>A0AAN6MC63_9PEZI</name>
<dbReference type="GO" id="GO:0003677">
    <property type="term" value="F:DNA binding"/>
    <property type="evidence" value="ECO:0007669"/>
    <property type="project" value="UniProtKB-KW"/>
</dbReference>
<gene>
    <name evidence="8" type="ORF">C8A05DRAFT_39121</name>
</gene>
<dbReference type="InterPro" id="IPR001138">
    <property type="entry name" value="Zn2Cys6_DnaBD"/>
</dbReference>
<comment type="caution">
    <text evidence="8">The sequence shown here is derived from an EMBL/GenBank/DDBJ whole genome shotgun (WGS) entry which is preliminary data.</text>
</comment>
<sequence>MPELRPPRSSGEPATHHPSGPAAKDTTTPAAPKLRDSCHNCAASKQRCSKEKPTCARCLKRGRVCEYQQSKRAGRSRAETRVRRAQDSSSKPSGDASFVAVSFVNSHPTPAVPTPTPTITGTPAADAVPSDTTSPPPPTLPSPTGEIINAAGWVPTPIPLDPVFTTTSSSDAGTGPGENQLYFSAHEMQDMLGGGSFESAASVDGEAIADSTDDDPWSFPSMAGLTAGSGLMDADLYSAVFMQPFDDARSPMTDLDDAVIFQAAKTSLPPQPLSLSLFLAQPQPLLQTQPHPQPPASSGIDSSVGLASTAGSSSAPVFFPSGSSSSSARGSCSCMARALSLLQQQLARSPTSCAGSCSSGSGEQHLDQPPPPPAAPPQPGPPPTVQAVLEENERTVEAASGILQCRACAHDRYLLVTLALVIFKLLGWYAAAARDARSGEAAGAAAAAAAAAWMLESGGWHQVECVMAVSDCGGGGGLADGGMHGLAFEEEDEGPGRVVPRLVLSKLYRVKRLVNDLSERLRTPQGGSLLGPGSSSSVASSLASGGRSVSPGAGAVRTSPPLDKELVSATLPAALLGQIELDLQRRLRALSTEVIDMLRRG</sequence>
<dbReference type="InterPro" id="IPR050675">
    <property type="entry name" value="OAF3"/>
</dbReference>
<protein>
    <submittedName>
        <fullName evidence="8">Aflatoxin regulatory protein-domain-containing protein</fullName>
    </submittedName>
</protein>
<keyword evidence="4" id="KW-0804">Transcription</keyword>
<dbReference type="CDD" id="cd00067">
    <property type="entry name" value="GAL4"/>
    <property type="match status" value="1"/>
</dbReference>
<dbReference type="PRINTS" id="PR00755">
    <property type="entry name" value="AFLATOXINBRP"/>
</dbReference>
<feature type="compositionally biased region" description="Low complexity" evidence="6">
    <location>
        <begin position="21"/>
        <end position="32"/>
    </location>
</feature>
<dbReference type="Pfam" id="PF00172">
    <property type="entry name" value="Zn_clus"/>
    <property type="match status" value="1"/>
</dbReference>
<dbReference type="Gene3D" id="4.10.240.10">
    <property type="entry name" value="Zn(2)-C6 fungal-type DNA-binding domain"/>
    <property type="match status" value="1"/>
</dbReference>
<feature type="compositionally biased region" description="Low complexity" evidence="6">
    <location>
        <begin position="531"/>
        <end position="551"/>
    </location>
</feature>
<dbReference type="SUPFAM" id="SSF57701">
    <property type="entry name" value="Zn2/Cys6 DNA-binding domain"/>
    <property type="match status" value="1"/>
</dbReference>
<accession>A0AAN6MC63</accession>
<evidence type="ECO:0000256" key="3">
    <source>
        <dbReference type="ARBA" id="ARBA00023125"/>
    </source>
</evidence>
<dbReference type="PROSITE" id="PS50048">
    <property type="entry name" value="ZN2_CY6_FUNGAL_2"/>
    <property type="match status" value="1"/>
</dbReference>
<evidence type="ECO:0000313" key="9">
    <source>
        <dbReference type="Proteomes" id="UP001303889"/>
    </source>
</evidence>
<dbReference type="PANTHER" id="PTHR31069">
    <property type="entry name" value="OLEATE-ACTIVATED TRANSCRIPTION FACTOR 1-RELATED"/>
    <property type="match status" value="1"/>
</dbReference>
<keyword evidence="9" id="KW-1185">Reference proteome</keyword>
<dbReference type="Proteomes" id="UP001303889">
    <property type="component" value="Unassembled WGS sequence"/>
</dbReference>
<dbReference type="AlphaFoldDB" id="A0AAN6MC63"/>
<feature type="compositionally biased region" description="Pro residues" evidence="6">
    <location>
        <begin position="368"/>
        <end position="384"/>
    </location>
</feature>
<keyword evidence="1" id="KW-0479">Metal-binding</keyword>
<feature type="region of interest" description="Disordered" evidence="6">
    <location>
        <begin position="353"/>
        <end position="384"/>
    </location>
</feature>
<organism evidence="8 9">
    <name type="scientific">Staphylotrichum tortipilum</name>
    <dbReference type="NCBI Taxonomy" id="2831512"/>
    <lineage>
        <taxon>Eukaryota</taxon>
        <taxon>Fungi</taxon>
        <taxon>Dikarya</taxon>
        <taxon>Ascomycota</taxon>
        <taxon>Pezizomycotina</taxon>
        <taxon>Sordariomycetes</taxon>
        <taxon>Sordariomycetidae</taxon>
        <taxon>Sordariales</taxon>
        <taxon>Chaetomiaceae</taxon>
        <taxon>Staphylotrichum</taxon>
    </lineage>
</organism>
<keyword evidence="3" id="KW-0238">DNA-binding</keyword>
<feature type="region of interest" description="Disordered" evidence="6">
    <location>
        <begin position="66"/>
        <end position="96"/>
    </location>
</feature>
<feature type="compositionally biased region" description="Low complexity" evidence="6">
    <location>
        <begin position="117"/>
        <end position="133"/>
    </location>
</feature>
<evidence type="ECO:0000259" key="7">
    <source>
        <dbReference type="PROSITE" id="PS50048"/>
    </source>
</evidence>
<dbReference type="GO" id="GO:0000981">
    <property type="term" value="F:DNA-binding transcription factor activity, RNA polymerase II-specific"/>
    <property type="evidence" value="ECO:0007669"/>
    <property type="project" value="InterPro"/>
</dbReference>